<name>A0A9P9AJH2_9HYPO</name>
<keyword evidence="8" id="KW-1185">Reference proteome</keyword>
<evidence type="ECO:0000256" key="5">
    <source>
        <dbReference type="ARBA" id="ARBA00023136"/>
    </source>
</evidence>
<dbReference type="PANTHER" id="PTHR31885:SF6">
    <property type="entry name" value="GH04784P"/>
    <property type="match status" value="1"/>
</dbReference>
<dbReference type="EMBL" id="JAGPYM010000042">
    <property type="protein sequence ID" value="KAH6874072.1"/>
    <property type="molecule type" value="Genomic_DNA"/>
</dbReference>
<comment type="caution">
    <text evidence="7">The sequence shown here is derived from an EMBL/GenBank/DDBJ whole genome shotgun (WGS) entry which is preliminary data.</text>
</comment>
<evidence type="ECO:0000256" key="2">
    <source>
        <dbReference type="ARBA" id="ARBA00007375"/>
    </source>
</evidence>
<dbReference type="AlphaFoldDB" id="A0A9P9AJH2"/>
<evidence type="ECO:0000256" key="1">
    <source>
        <dbReference type="ARBA" id="ARBA00004141"/>
    </source>
</evidence>
<organism evidence="7 8">
    <name type="scientific">Thelonectria olida</name>
    <dbReference type="NCBI Taxonomy" id="1576542"/>
    <lineage>
        <taxon>Eukaryota</taxon>
        <taxon>Fungi</taxon>
        <taxon>Dikarya</taxon>
        <taxon>Ascomycota</taxon>
        <taxon>Pezizomycotina</taxon>
        <taxon>Sordariomycetes</taxon>
        <taxon>Hypocreomycetidae</taxon>
        <taxon>Hypocreales</taxon>
        <taxon>Nectriaceae</taxon>
        <taxon>Thelonectria</taxon>
    </lineage>
</organism>
<comment type="subcellular location">
    <subcellularLocation>
        <location evidence="1">Membrane</location>
        <topology evidence="1">Multi-pass membrane protein</topology>
    </subcellularLocation>
</comment>
<feature type="transmembrane region" description="Helical" evidence="6">
    <location>
        <begin position="82"/>
        <end position="103"/>
    </location>
</feature>
<evidence type="ECO:0000256" key="3">
    <source>
        <dbReference type="ARBA" id="ARBA00022692"/>
    </source>
</evidence>
<keyword evidence="4 6" id="KW-1133">Transmembrane helix</keyword>
<dbReference type="Pfam" id="PF07947">
    <property type="entry name" value="YhhN"/>
    <property type="match status" value="1"/>
</dbReference>
<evidence type="ECO:0000313" key="8">
    <source>
        <dbReference type="Proteomes" id="UP000777438"/>
    </source>
</evidence>
<protein>
    <submittedName>
        <fullName evidence="7">YhhN-like protein</fullName>
    </submittedName>
</protein>
<evidence type="ECO:0000256" key="6">
    <source>
        <dbReference type="SAM" id="Phobius"/>
    </source>
</evidence>
<sequence length="223" mass="24322">MAFQYTATELENALLILSLSTALTYGCIVHSQPSQLRMVTKTLSIGILSVLSAVTHGPKLLGAAQAFGALGDGFLAWTSDEAFLRGLASFLAAHVFYIILFAQKGHGLELFWSEPWRIPAACSMALLTCVLVGVLLPRVPRDLQIPISVYSSAILSMVFAALTMTDHFIVLGALLFTMSDGILATGRFLVPATSRHQTWMEYGVWSLYYSGQLLIHLGMKRHS</sequence>
<dbReference type="PANTHER" id="PTHR31885">
    <property type="entry name" value="GH04784P"/>
    <property type="match status" value="1"/>
</dbReference>
<dbReference type="InterPro" id="IPR012506">
    <property type="entry name" value="TMEM86B-like"/>
</dbReference>
<proteinExistence type="inferred from homology"/>
<dbReference type="Proteomes" id="UP000777438">
    <property type="component" value="Unassembled WGS sequence"/>
</dbReference>
<keyword evidence="5 6" id="KW-0472">Membrane</keyword>
<dbReference type="GO" id="GO:0016787">
    <property type="term" value="F:hydrolase activity"/>
    <property type="evidence" value="ECO:0007669"/>
    <property type="project" value="TreeGrafter"/>
</dbReference>
<feature type="transmembrane region" description="Helical" evidence="6">
    <location>
        <begin position="12"/>
        <end position="31"/>
    </location>
</feature>
<dbReference type="GO" id="GO:0016020">
    <property type="term" value="C:membrane"/>
    <property type="evidence" value="ECO:0007669"/>
    <property type="project" value="UniProtKB-SubCell"/>
</dbReference>
<comment type="similarity">
    <text evidence="2">Belongs to the TMEM86 family.</text>
</comment>
<reference evidence="7 8" key="1">
    <citation type="journal article" date="2021" name="Nat. Commun.">
        <title>Genetic determinants of endophytism in the Arabidopsis root mycobiome.</title>
        <authorList>
            <person name="Mesny F."/>
            <person name="Miyauchi S."/>
            <person name="Thiergart T."/>
            <person name="Pickel B."/>
            <person name="Atanasova L."/>
            <person name="Karlsson M."/>
            <person name="Huettel B."/>
            <person name="Barry K.W."/>
            <person name="Haridas S."/>
            <person name="Chen C."/>
            <person name="Bauer D."/>
            <person name="Andreopoulos W."/>
            <person name="Pangilinan J."/>
            <person name="LaButti K."/>
            <person name="Riley R."/>
            <person name="Lipzen A."/>
            <person name="Clum A."/>
            <person name="Drula E."/>
            <person name="Henrissat B."/>
            <person name="Kohler A."/>
            <person name="Grigoriev I.V."/>
            <person name="Martin F.M."/>
            <person name="Hacquard S."/>
        </authorList>
    </citation>
    <scope>NUCLEOTIDE SEQUENCE [LARGE SCALE GENOMIC DNA]</scope>
    <source>
        <strain evidence="7 8">MPI-CAGE-CH-0241</strain>
    </source>
</reference>
<accession>A0A9P9AJH2</accession>
<evidence type="ECO:0000313" key="7">
    <source>
        <dbReference type="EMBL" id="KAH6874072.1"/>
    </source>
</evidence>
<keyword evidence="3 6" id="KW-0812">Transmembrane</keyword>
<feature type="transmembrane region" description="Helical" evidence="6">
    <location>
        <begin position="143"/>
        <end position="162"/>
    </location>
</feature>
<feature type="transmembrane region" description="Helical" evidence="6">
    <location>
        <begin position="169"/>
        <end position="190"/>
    </location>
</feature>
<feature type="transmembrane region" description="Helical" evidence="6">
    <location>
        <begin position="115"/>
        <end position="137"/>
    </location>
</feature>
<evidence type="ECO:0000256" key="4">
    <source>
        <dbReference type="ARBA" id="ARBA00022989"/>
    </source>
</evidence>
<dbReference type="OrthoDB" id="2133758at2759"/>
<gene>
    <name evidence="7" type="ORF">B0T10DRAFT_541238</name>
</gene>
<feature type="transmembrane region" description="Helical" evidence="6">
    <location>
        <begin position="43"/>
        <end position="62"/>
    </location>
</feature>